<proteinExistence type="predicted"/>
<dbReference type="GO" id="GO:0019901">
    <property type="term" value="F:protein kinase binding"/>
    <property type="evidence" value="ECO:0007669"/>
    <property type="project" value="InterPro"/>
</dbReference>
<keyword evidence="3" id="KW-1185">Reference proteome</keyword>
<evidence type="ECO:0000313" key="3">
    <source>
        <dbReference type="Proteomes" id="UP001055115"/>
    </source>
</evidence>
<feature type="region of interest" description="Disordered" evidence="1">
    <location>
        <begin position="455"/>
        <end position="487"/>
    </location>
</feature>
<comment type="caution">
    <text evidence="2">The sequence shown here is derived from an EMBL/GenBank/DDBJ whole genome shotgun (WGS) entry which is preliminary data.</text>
</comment>
<dbReference type="AlphaFoldDB" id="A0AA37L665"/>
<feature type="compositionally biased region" description="Low complexity" evidence="1">
    <location>
        <begin position="81"/>
        <end position="94"/>
    </location>
</feature>
<dbReference type="PANTHER" id="PTHR15615">
    <property type="match status" value="1"/>
</dbReference>
<feature type="region of interest" description="Disordered" evidence="1">
    <location>
        <begin position="34"/>
        <end position="61"/>
    </location>
</feature>
<dbReference type="InterPro" id="IPR013922">
    <property type="entry name" value="Cyclin_PHO80-like"/>
</dbReference>
<dbReference type="Pfam" id="PF08613">
    <property type="entry name" value="Cyclin"/>
    <property type="match status" value="1"/>
</dbReference>
<organism evidence="2 3">
    <name type="scientific">Colletotrichum spaethianum</name>
    <dbReference type="NCBI Taxonomy" id="700344"/>
    <lineage>
        <taxon>Eukaryota</taxon>
        <taxon>Fungi</taxon>
        <taxon>Dikarya</taxon>
        <taxon>Ascomycota</taxon>
        <taxon>Pezizomycotina</taxon>
        <taxon>Sordariomycetes</taxon>
        <taxon>Hypocreomycetidae</taxon>
        <taxon>Glomerellales</taxon>
        <taxon>Glomerellaceae</taxon>
        <taxon>Colletotrichum</taxon>
        <taxon>Colletotrichum spaethianum species complex</taxon>
    </lineage>
</organism>
<evidence type="ECO:0000256" key="1">
    <source>
        <dbReference type="SAM" id="MobiDB-lite"/>
    </source>
</evidence>
<name>A0AA37L665_9PEZI</name>
<feature type="region of interest" description="Disordered" evidence="1">
    <location>
        <begin position="81"/>
        <end position="118"/>
    </location>
</feature>
<sequence length="676" mass="73654">MKYVDDNSSAFISTYRNDTYSSSAESLTSTSSGSAWSAVSSQSSTSTSPTNASDSDSTDSYCLSRPSATCHSAVRFTSPWAKQPAQQAPVAVPQELRQNPRRTGAGNTRSGAPPTLVRQSERKVNFVDNLVDSSTQIVEAIWPLSSVVCRNELGSKAVLPLRTFIQETLRRSRTSYSTLQVALYYLILIKPHVPKHDFTMEQPDDKHECRALQCGRRMFLAALILASKYLQDRNYSARAWSKISGLNTAEINQNEIAFLLAVDWKLHITDEVFQRWTEIVLKYTPPPGTSAQWYAQQSSNWKMVILKLNPELDNIEGLIPTAHANPTPRSLPRHRTMLSATQDVLAATGACGLGYDSAELTPTPRSFQTPTIMEPTPATVYTPGRLAPALGLLPTPGLRPSQADTALLPKGSSMGLAMAQASCVSATQCLDRWPVQNTSSPQGYFPVRRSSLATSISTASSPESMVSDSSRTSRSSSISSASSLASAPAPNLGVQARFRSAKLCSERSSLRPTIASVPEDYEENCITSSPESYTGPVGKLGDMSLDTPLAQRERELDDMVHDPANDAARALQELQNYRSDDATPTAMSSRKRARGVSIVDTSLQENVRDMLSGNYSGKQWTQSLVRPRTGGPMTMNERGSPRKRVCCANEATPAYETALHSIDGYRGPGMWDGILN</sequence>
<reference evidence="2 3" key="1">
    <citation type="submission" date="2022-03" db="EMBL/GenBank/DDBJ databases">
        <title>Genome data of Colletotrichum spp.</title>
        <authorList>
            <person name="Utami Y.D."/>
            <person name="Hiruma K."/>
        </authorList>
    </citation>
    <scope>NUCLEOTIDE SEQUENCE [LARGE SCALE GENOMIC DNA]</scope>
    <source>
        <strain evidence="2 3">MAFF 239500</strain>
    </source>
</reference>
<dbReference type="Proteomes" id="UP001055115">
    <property type="component" value="Unassembled WGS sequence"/>
</dbReference>
<dbReference type="GO" id="GO:0000307">
    <property type="term" value="C:cyclin-dependent protein kinase holoenzyme complex"/>
    <property type="evidence" value="ECO:0007669"/>
    <property type="project" value="TreeGrafter"/>
</dbReference>
<protein>
    <submittedName>
        <fullName evidence="2">G1/S-specific cyclin pas1</fullName>
    </submittedName>
</protein>
<dbReference type="GO" id="GO:0005634">
    <property type="term" value="C:nucleus"/>
    <property type="evidence" value="ECO:0007669"/>
    <property type="project" value="TreeGrafter"/>
</dbReference>
<dbReference type="EMBL" id="BQXU01000005">
    <property type="protein sequence ID" value="GKT42496.1"/>
    <property type="molecule type" value="Genomic_DNA"/>
</dbReference>
<feature type="compositionally biased region" description="Low complexity" evidence="1">
    <location>
        <begin position="34"/>
        <end position="60"/>
    </location>
</feature>
<dbReference type="PANTHER" id="PTHR15615:SF36">
    <property type="entry name" value="PHO85 CYCLIN-5"/>
    <property type="match status" value="1"/>
</dbReference>
<evidence type="ECO:0000313" key="2">
    <source>
        <dbReference type="EMBL" id="GKT42496.1"/>
    </source>
</evidence>
<dbReference type="GeneID" id="73323479"/>
<accession>A0AA37L665</accession>
<dbReference type="Gene3D" id="1.10.472.10">
    <property type="entry name" value="Cyclin-like"/>
    <property type="match status" value="1"/>
</dbReference>
<dbReference type="GO" id="GO:0016538">
    <property type="term" value="F:cyclin-dependent protein serine/threonine kinase regulator activity"/>
    <property type="evidence" value="ECO:0007669"/>
    <property type="project" value="TreeGrafter"/>
</dbReference>
<gene>
    <name evidence="2" type="ORF">ColSpa_02677</name>
</gene>
<dbReference type="CDD" id="cd20557">
    <property type="entry name" value="CYCLIN_ScPCL1-like"/>
    <property type="match status" value="1"/>
</dbReference>
<dbReference type="RefSeq" id="XP_049124846.1">
    <property type="nucleotide sequence ID" value="XM_049268889.1"/>
</dbReference>